<reference evidence="2" key="2">
    <citation type="submission" date="2013-12" db="EMBL/GenBank/DDBJ databases">
        <authorList>
            <person name="Yu Y."/>
            <person name="Lee S."/>
            <person name="de Baynast K."/>
            <person name="Wissotski M."/>
            <person name="Liu L."/>
            <person name="Talag J."/>
            <person name="Goicoechea J."/>
            <person name="Angelova A."/>
            <person name="Jetty R."/>
            <person name="Kudrna D."/>
            <person name="Golser W."/>
            <person name="Rivera L."/>
            <person name="Zhang J."/>
            <person name="Wing R."/>
        </authorList>
    </citation>
    <scope>NUCLEOTIDE SEQUENCE</scope>
</reference>
<dbReference type="Gramene" id="LPERR03G33540.1">
    <property type="protein sequence ID" value="LPERR03G33540.1"/>
    <property type="gene ID" value="LPERR03G33540"/>
</dbReference>
<accession>A0A0D9W0W0</accession>
<dbReference type="SUPFAM" id="SSF48557">
    <property type="entry name" value="L-aspartase-like"/>
    <property type="match status" value="2"/>
</dbReference>
<dbReference type="GO" id="GO:0005829">
    <property type="term" value="C:cytosol"/>
    <property type="evidence" value="ECO:0007669"/>
    <property type="project" value="TreeGrafter"/>
</dbReference>
<keyword evidence="2" id="KW-1185">Reference proteome</keyword>
<organism evidence="1 2">
    <name type="scientific">Leersia perrieri</name>
    <dbReference type="NCBI Taxonomy" id="77586"/>
    <lineage>
        <taxon>Eukaryota</taxon>
        <taxon>Viridiplantae</taxon>
        <taxon>Streptophyta</taxon>
        <taxon>Embryophyta</taxon>
        <taxon>Tracheophyta</taxon>
        <taxon>Spermatophyta</taxon>
        <taxon>Magnoliopsida</taxon>
        <taxon>Liliopsida</taxon>
        <taxon>Poales</taxon>
        <taxon>Poaceae</taxon>
        <taxon>BOP clade</taxon>
        <taxon>Oryzoideae</taxon>
        <taxon>Oryzeae</taxon>
        <taxon>Oryzinae</taxon>
        <taxon>Leersia</taxon>
    </lineage>
</organism>
<protein>
    <submittedName>
        <fullName evidence="1">Uncharacterized protein</fullName>
    </submittedName>
</protein>
<dbReference type="GO" id="GO:0004056">
    <property type="term" value="F:argininosuccinate lyase activity"/>
    <property type="evidence" value="ECO:0007669"/>
    <property type="project" value="InterPro"/>
</dbReference>
<dbReference type="InterPro" id="IPR024083">
    <property type="entry name" value="Fumarase/histidase_N"/>
</dbReference>
<dbReference type="Proteomes" id="UP000032180">
    <property type="component" value="Chromosome 3"/>
</dbReference>
<dbReference type="PANTHER" id="PTHR43814:SF1">
    <property type="entry name" value="ARGININOSUCCINATE LYASE"/>
    <property type="match status" value="1"/>
</dbReference>
<dbReference type="InterPro" id="IPR009049">
    <property type="entry name" value="Argininosuccinate_lyase"/>
</dbReference>
<name>A0A0D9W0W0_9ORYZ</name>
<reference evidence="1 2" key="1">
    <citation type="submission" date="2012-08" db="EMBL/GenBank/DDBJ databases">
        <title>Oryza genome evolution.</title>
        <authorList>
            <person name="Wing R.A."/>
        </authorList>
    </citation>
    <scope>NUCLEOTIDE SEQUENCE</scope>
</reference>
<dbReference type="Gene3D" id="1.10.275.10">
    <property type="entry name" value="Fumarase/aspartase (N-terminal domain)"/>
    <property type="match status" value="1"/>
</dbReference>
<dbReference type="eggNOG" id="KOG1316">
    <property type="taxonomic scope" value="Eukaryota"/>
</dbReference>
<dbReference type="InterPro" id="IPR008948">
    <property type="entry name" value="L-Aspartase-like"/>
</dbReference>
<dbReference type="EnsemblPlants" id="LPERR03G33540.1">
    <property type="protein sequence ID" value="LPERR03G33540.1"/>
    <property type="gene ID" value="LPERR03G33540"/>
</dbReference>
<evidence type="ECO:0000313" key="2">
    <source>
        <dbReference type="Proteomes" id="UP000032180"/>
    </source>
</evidence>
<dbReference type="HOGENOM" id="CLU_010421_1_0_1"/>
<sequence length="783" mass="87724">MAAELKLTRVIIKLGKVHATESSTDAQKLEISLQLINLRDDCTKLVQALKAGEVTGHDAVRMFLSLEACAAYGGGGRQDDADQQLAGPLGAAVPAVLPPGGQIDLHLLHKFGIVFFDLPTNWIDKADVASMMFSLERAMYASKNFIDTKKGISLDKTELIGMRACCCYQPLRPPCPLVPCSKKPQRQPLFHSSSSIRHQSLHVASKVVVLTTTSRGSADAETLFDDDSNVVRPWYNLFGMSFLDVYDQFPESVWDFLEDSPTVALEKKEHKAWMQLRNAMNNRETRALDTNFDESFADSIVFDKTLYKYAILGCKVNSDEIMHKGLISASERKEVIHALERIEDNIDMGKFKWRDGADVHTSIMEALSDMIGDQAKDLAVDSKYDSCLMILETWSKNSIDHIMSQLKQLQVALVFLAIKNDGFVLPGERETEGMSLFMRIVKVLEDDASDLRRFLAGICSIDGFIFPRISSPVDNAFSKPFSMACFAKSINYFIPNHLRQLLEKVLSLRNKLSNAETAIYDTALAKLSCIKQKRHDGDVAVSKSLNMRFGKAWGSPQSHEIEDAKHHLFSSTKSVVEILDLSIKLVKSIPFDMERTQNSLRRGYYDTMKFAHFLTTKGIDSGTAYALVHLCLDKQLQPSELILDDHELKQINFHCDRVHYLLQYKANIFGDSTDMDACKQMLKWCCKLRIDPATILNQSGARKPLKQAPLPVRRTKVGRHGEARCELRPYESGASRSATRQHVTAPYVLRVLGGGVDRVNVPHDVGDGDMAAASGTKWKYGWR</sequence>
<dbReference type="STRING" id="77586.A0A0D9W0W0"/>
<dbReference type="PANTHER" id="PTHR43814">
    <property type="entry name" value="ARGININOSUCCINATE LYASE"/>
    <property type="match status" value="1"/>
</dbReference>
<dbReference type="AlphaFoldDB" id="A0A0D9W0W0"/>
<reference evidence="1" key="3">
    <citation type="submission" date="2015-04" db="UniProtKB">
        <authorList>
            <consortium name="EnsemblPlants"/>
        </authorList>
    </citation>
    <scope>IDENTIFICATION</scope>
</reference>
<proteinExistence type="predicted"/>
<dbReference type="GO" id="GO:0042450">
    <property type="term" value="P:L-arginine biosynthetic process via ornithine"/>
    <property type="evidence" value="ECO:0007669"/>
    <property type="project" value="InterPro"/>
</dbReference>
<evidence type="ECO:0000313" key="1">
    <source>
        <dbReference type="EnsemblPlants" id="LPERR03G33540.1"/>
    </source>
</evidence>